<organism evidence="7 8">
    <name type="scientific">Turicibacter sanguinis</name>
    <dbReference type="NCBI Taxonomy" id="154288"/>
    <lineage>
        <taxon>Bacteria</taxon>
        <taxon>Bacillati</taxon>
        <taxon>Bacillota</taxon>
        <taxon>Erysipelotrichia</taxon>
        <taxon>Erysipelotrichales</taxon>
        <taxon>Turicibacteraceae</taxon>
        <taxon>Turicibacter</taxon>
    </lineage>
</organism>
<dbReference type="Proteomes" id="UP000487649">
    <property type="component" value="Unassembled WGS sequence"/>
</dbReference>
<keyword evidence="4" id="KW-0067">ATP-binding</keyword>
<dbReference type="CDD" id="cd09179">
    <property type="entry name" value="PLDc_N_DEXD_a"/>
    <property type="match status" value="1"/>
</dbReference>
<dbReference type="PANTHER" id="PTHR11274:SF0">
    <property type="entry name" value="GENERAL TRANSCRIPTION AND DNA REPAIR FACTOR IIH HELICASE SUBUNIT XPB"/>
    <property type="match status" value="1"/>
</dbReference>
<proteinExistence type="predicted"/>
<evidence type="ECO:0000256" key="2">
    <source>
        <dbReference type="ARBA" id="ARBA00022801"/>
    </source>
</evidence>
<feature type="domain" description="Helicase C-terminal" evidence="6">
    <location>
        <begin position="520"/>
        <end position="675"/>
    </location>
</feature>
<dbReference type="SMART" id="SM00487">
    <property type="entry name" value="DEXDc"/>
    <property type="match status" value="1"/>
</dbReference>
<gene>
    <name evidence="7" type="ORF">GMA92_05865</name>
</gene>
<evidence type="ECO:0000313" key="8">
    <source>
        <dbReference type="Proteomes" id="UP000487649"/>
    </source>
</evidence>
<dbReference type="PROSITE" id="PS51192">
    <property type="entry name" value="HELICASE_ATP_BIND_1"/>
    <property type="match status" value="1"/>
</dbReference>
<dbReference type="InterPro" id="IPR006935">
    <property type="entry name" value="Helicase/UvrB_N"/>
</dbReference>
<dbReference type="GO" id="GO:0003677">
    <property type="term" value="F:DNA binding"/>
    <property type="evidence" value="ECO:0007669"/>
    <property type="project" value="InterPro"/>
</dbReference>
<evidence type="ECO:0000259" key="5">
    <source>
        <dbReference type="PROSITE" id="PS51192"/>
    </source>
</evidence>
<dbReference type="Gene3D" id="3.40.50.300">
    <property type="entry name" value="P-loop containing nucleotide triphosphate hydrolases"/>
    <property type="match status" value="2"/>
</dbReference>
<dbReference type="GO" id="GO:0005524">
    <property type="term" value="F:ATP binding"/>
    <property type="evidence" value="ECO:0007669"/>
    <property type="project" value="UniProtKB-KW"/>
</dbReference>
<dbReference type="PANTHER" id="PTHR11274">
    <property type="entry name" value="RAD25/XP-B DNA REPAIR HELICASE"/>
    <property type="match status" value="1"/>
</dbReference>
<dbReference type="Gene3D" id="3.30.870.10">
    <property type="entry name" value="Endonuclease Chain A"/>
    <property type="match status" value="1"/>
</dbReference>
<evidence type="ECO:0000256" key="4">
    <source>
        <dbReference type="ARBA" id="ARBA00022840"/>
    </source>
</evidence>
<protein>
    <submittedName>
        <fullName evidence="7">DEAD/DEAH box helicase</fullName>
    </submittedName>
</protein>
<dbReference type="AlphaFoldDB" id="A0A9X5ANY6"/>
<dbReference type="PROSITE" id="PS51194">
    <property type="entry name" value="HELICASE_CTER"/>
    <property type="match status" value="1"/>
</dbReference>
<evidence type="ECO:0000259" key="6">
    <source>
        <dbReference type="PROSITE" id="PS51194"/>
    </source>
</evidence>
<dbReference type="InterPro" id="IPR001650">
    <property type="entry name" value="Helicase_C-like"/>
</dbReference>
<dbReference type="GO" id="GO:0016787">
    <property type="term" value="F:hydrolase activity"/>
    <property type="evidence" value="ECO:0007669"/>
    <property type="project" value="UniProtKB-KW"/>
</dbReference>
<feature type="domain" description="Helicase ATP-binding" evidence="5">
    <location>
        <begin position="260"/>
        <end position="435"/>
    </location>
</feature>
<name>A0A9X5ANY6_9FIRM</name>
<evidence type="ECO:0000256" key="1">
    <source>
        <dbReference type="ARBA" id="ARBA00022741"/>
    </source>
</evidence>
<dbReference type="InterPro" id="IPR014001">
    <property type="entry name" value="Helicase_ATP-bd"/>
</dbReference>
<dbReference type="GO" id="GO:0004386">
    <property type="term" value="F:helicase activity"/>
    <property type="evidence" value="ECO:0007669"/>
    <property type="project" value="UniProtKB-KW"/>
</dbReference>
<dbReference type="EMBL" id="WMQE01000010">
    <property type="protein sequence ID" value="MTK20941.1"/>
    <property type="molecule type" value="Genomic_DNA"/>
</dbReference>
<sequence>MGLKELELQLQYRSEEDDILNDFYKKVIRDAVDYKRAVGYFSTHSLLLLGDELDEFMRKGAKMKLIASPNLSDEDIETIKKGYENRTKIITSCIINSLEIPDNEQEKENLSKIECMIAKGNLDIKIAFRNTKGIFHEKIGIITDEDNEKIAFNGSMNETFNGYCDNFESIDLYFSWDSRDLIRINSKENNFDKLWDNQTKNLDVYDFTEVIQKRLIQLKENGVLPIIQEELPNYDIHPSGPCIPHWLQNGIRPYQLEAYQKWVINDYKGILQMATGTGKTITACYSLVKHYEMLIKQDLKQIVVILAPYKHLVDQWYDELIKFGYSPFKAYSDIANWDKIIQRQARRLNLDPKRKHLSIVTTNDSFKTTKFQVLLSELKKRHEVVFIADEAHNLGAESTLSYLSTDFKYRLGLTATPIRHNDELGTEKLIQYFNGIIFKYDLEEAIKNGFLTKYIYHPIVVYLDSSESNKFYDILNEFQGYSLSQLRQFSFSNNNFKEKIKLTYQIADGSINKFKAFKEKINEFKDTYYNLIYCSSVKINDGESKLPIKQIEALNVYMGKELNMKVHTFTAQEDIYTRRELIERFASGSDIQGLVAIKCLDEGVDVPATRRAFILSSTTNEKQFIQRRGRILRNSPGKDYAEIFDFVTLPRELQKVLSHGPESEAEVYLIMKEYNRILEFARLAINPELGLNLANDIYKAYRLNQYIENTN</sequence>
<keyword evidence="3 7" id="KW-0347">Helicase</keyword>
<reference evidence="7 8" key="1">
    <citation type="journal article" date="2019" name="Nat. Med.">
        <title>A library of human gut bacterial isolates paired with longitudinal multiomics data enables mechanistic microbiome research.</title>
        <authorList>
            <person name="Poyet M."/>
            <person name="Groussin M."/>
            <person name="Gibbons S.M."/>
            <person name="Avila-Pacheco J."/>
            <person name="Jiang X."/>
            <person name="Kearney S.M."/>
            <person name="Perrotta A.R."/>
            <person name="Berdy B."/>
            <person name="Zhao S."/>
            <person name="Lieberman T.D."/>
            <person name="Swanson P.K."/>
            <person name="Smith M."/>
            <person name="Roesemann S."/>
            <person name="Alexander J.E."/>
            <person name="Rich S.A."/>
            <person name="Livny J."/>
            <person name="Vlamakis H."/>
            <person name="Clish C."/>
            <person name="Bullock K."/>
            <person name="Deik A."/>
            <person name="Scott J."/>
            <person name="Pierce K.A."/>
            <person name="Xavier R.J."/>
            <person name="Alm E.J."/>
        </authorList>
    </citation>
    <scope>NUCLEOTIDE SEQUENCE [LARGE SCALE GENOMIC DNA]</scope>
    <source>
        <strain evidence="7 8">BIOML-A198</strain>
    </source>
</reference>
<dbReference type="SMART" id="SM00490">
    <property type="entry name" value="HELICc"/>
    <property type="match status" value="1"/>
</dbReference>
<evidence type="ECO:0000313" key="7">
    <source>
        <dbReference type="EMBL" id="MTK20941.1"/>
    </source>
</evidence>
<dbReference type="Pfam" id="PF00271">
    <property type="entry name" value="Helicase_C"/>
    <property type="match status" value="1"/>
</dbReference>
<dbReference type="InterPro" id="IPR027417">
    <property type="entry name" value="P-loop_NTPase"/>
</dbReference>
<dbReference type="Pfam" id="PF04851">
    <property type="entry name" value="ResIII"/>
    <property type="match status" value="1"/>
</dbReference>
<dbReference type="SUPFAM" id="SSF52540">
    <property type="entry name" value="P-loop containing nucleoside triphosphate hydrolases"/>
    <property type="match status" value="2"/>
</dbReference>
<dbReference type="InterPro" id="IPR050615">
    <property type="entry name" value="ATP-dep_DNA_Helicase"/>
</dbReference>
<keyword evidence="2" id="KW-0378">Hydrolase</keyword>
<accession>A0A9X5ANY6</accession>
<comment type="caution">
    <text evidence="7">The sequence shown here is derived from an EMBL/GenBank/DDBJ whole genome shotgun (WGS) entry which is preliminary data.</text>
</comment>
<evidence type="ECO:0000256" key="3">
    <source>
        <dbReference type="ARBA" id="ARBA00022806"/>
    </source>
</evidence>
<keyword evidence="1" id="KW-0547">Nucleotide-binding</keyword>